<dbReference type="PROSITE" id="PS00379">
    <property type="entry name" value="CDP_ALCOHOL_P_TRANSF"/>
    <property type="match status" value="1"/>
</dbReference>
<dbReference type="InterPro" id="IPR043130">
    <property type="entry name" value="CDP-OH_PTrfase_TM_dom"/>
</dbReference>
<comment type="similarity">
    <text evidence="2 12">Belongs to the CDP-alcohol phosphatidyltransferase class-I family.</text>
</comment>
<dbReference type="EC" id="2.7.8.5" evidence="11"/>
<evidence type="ECO:0000256" key="1">
    <source>
        <dbReference type="ARBA" id="ARBA00004141"/>
    </source>
</evidence>
<comment type="subcellular location">
    <subcellularLocation>
        <location evidence="1">Membrane</location>
        <topology evidence="1">Multi-pass membrane protein</topology>
    </subcellularLocation>
</comment>
<accession>A0A449A2B9</accession>
<keyword evidence="10" id="KW-1208">Phospholipid metabolism</keyword>
<dbReference type="Proteomes" id="UP000290568">
    <property type="component" value="Chromosome"/>
</dbReference>
<dbReference type="GO" id="GO:0008444">
    <property type="term" value="F:CDP-diacylglycerol-glycerol-3-phosphate 3-phosphatidyltransferase activity"/>
    <property type="evidence" value="ECO:0007669"/>
    <property type="project" value="UniProtKB-UniRule"/>
</dbReference>
<dbReference type="GO" id="GO:0046474">
    <property type="term" value="P:glycerophospholipid biosynthetic process"/>
    <property type="evidence" value="ECO:0007669"/>
    <property type="project" value="TreeGrafter"/>
</dbReference>
<evidence type="ECO:0000313" key="14">
    <source>
        <dbReference type="EMBL" id="VEU58371.1"/>
    </source>
</evidence>
<feature type="transmembrane region" description="Helical" evidence="13">
    <location>
        <begin position="204"/>
        <end position="229"/>
    </location>
</feature>
<dbReference type="InterPro" id="IPR050324">
    <property type="entry name" value="CDP-alcohol_PTase-I"/>
</dbReference>
<keyword evidence="7" id="KW-0443">Lipid metabolism</keyword>
<evidence type="ECO:0000256" key="4">
    <source>
        <dbReference type="ARBA" id="ARBA00022679"/>
    </source>
</evidence>
<keyword evidence="9" id="KW-0594">Phospholipid biosynthesis</keyword>
<evidence type="ECO:0000256" key="10">
    <source>
        <dbReference type="ARBA" id="ARBA00023264"/>
    </source>
</evidence>
<dbReference type="EMBL" id="LR214950">
    <property type="protein sequence ID" value="VEU58371.1"/>
    <property type="molecule type" value="Genomic_DNA"/>
</dbReference>
<evidence type="ECO:0000256" key="7">
    <source>
        <dbReference type="ARBA" id="ARBA00023098"/>
    </source>
</evidence>
<dbReference type="PANTHER" id="PTHR14269:SF62">
    <property type="entry name" value="CDP-DIACYLGLYCEROL--GLYCEROL-3-PHOSPHATE 3-PHOSPHATIDYLTRANSFERASE 1, CHLOROPLASTIC"/>
    <property type="match status" value="1"/>
</dbReference>
<evidence type="ECO:0000256" key="11">
    <source>
        <dbReference type="NCBIfam" id="TIGR00560"/>
    </source>
</evidence>
<proteinExistence type="inferred from homology"/>
<keyword evidence="4 12" id="KW-0808">Transferase</keyword>
<keyword evidence="5 13" id="KW-0812">Transmembrane</keyword>
<evidence type="ECO:0000256" key="13">
    <source>
        <dbReference type="SAM" id="Phobius"/>
    </source>
</evidence>
<keyword evidence="15" id="KW-1185">Reference proteome</keyword>
<evidence type="ECO:0000313" key="15">
    <source>
        <dbReference type="Proteomes" id="UP000290568"/>
    </source>
</evidence>
<dbReference type="InterPro" id="IPR004570">
    <property type="entry name" value="Phosphatidylglycerol_P_synth"/>
</dbReference>
<evidence type="ECO:0000256" key="3">
    <source>
        <dbReference type="ARBA" id="ARBA00022516"/>
    </source>
</evidence>
<evidence type="ECO:0000256" key="2">
    <source>
        <dbReference type="ARBA" id="ARBA00010441"/>
    </source>
</evidence>
<sequence>MRFLKELNLPNKLTLLRIALFIPMIFLMIANIYILRTSDGFWWSYMKGVENSNVNFDALITTYSLNGLYTKIGAIDIVILLFFIGAMVTDFLDGYLARKNNQVTEFGKLWDPLADKIITTLTLIYFAVMNYVPFWIVLIFVIRDLIVDGSRVTMAKNNISVEASLWGKLKTLIMTAGIIIVFIYQLVFSFNIEKITYFHKNAQSWAPFIVSIPLLVAAGFSVFSGFLYVRKIWPIIRESK</sequence>
<dbReference type="NCBIfam" id="TIGR00560">
    <property type="entry name" value="pgsA"/>
    <property type="match status" value="1"/>
</dbReference>
<evidence type="ECO:0000256" key="5">
    <source>
        <dbReference type="ARBA" id="ARBA00022692"/>
    </source>
</evidence>
<dbReference type="PANTHER" id="PTHR14269">
    <property type="entry name" value="CDP-DIACYLGLYCEROL--GLYCEROL-3-PHOSPHATE 3-PHOSPHATIDYLTRANSFERASE-RELATED"/>
    <property type="match status" value="1"/>
</dbReference>
<dbReference type="PIRSF" id="PIRSF000847">
    <property type="entry name" value="Phos_ph_gly_syn"/>
    <property type="match status" value="1"/>
</dbReference>
<evidence type="ECO:0000256" key="12">
    <source>
        <dbReference type="RuleBase" id="RU003750"/>
    </source>
</evidence>
<dbReference type="GO" id="GO:0016020">
    <property type="term" value="C:membrane"/>
    <property type="evidence" value="ECO:0007669"/>
    <property type="project" value="UniProtKB-SubCell"/>
</dbReference>
<organism evidence="14 15">
    <name type="scientific">Mycoplasmopsis gallinacea</name>
    <dbReference type="NCBI Taxonomy" id="29556"/>
    <lineage>
        <taxon>Bacteria</taxon>
        <taxon>Bacillati</taxon>
        <taxon>Mycoplasmatota</taxon>
        <taxon>Mycoplasmoidales</taxon>
        <taxon>Metamycoplasmataceae</taxon>
        <taxon>Mycoplasmopsis</taxon>
    </lineage>
</organism>
<dbReference type="InterPro" id="IPR048254">
    <property type="entry name" value="CDP_ALCOHOL_P_TRANSF_CS"/>
</dbReference>
<feature type="transmembrane region" description="Helical" evidence="13">
    <location>
        <begin position="117"/>
        <end position="142"/>
    </location>
</feature>
<dbReference type="Gene3D" id="1.20.120.1760">
    <property type="match status" value="1"/>
</dbReference>
<dbReference type="InterPro" id="IPR000462">
    <property type="entry name" value="CDP-OH_P_trans"/>
</dbReference>
<keyword evidence="8 13" id="KW-0472">Membrane</keyword>
<name>A0A449A2B9_9BACT</name>
<protein>
    <recommendedName>
        <fullName evidence="11">CDP-diacylglycerol--glycerol-3-phosphate 3-phosphatidyltransferase</fullName>
        <ecNumber evidence="11">2.7.8.5</ecNumber>
    </recommendedName>
</protein>
<keyword evidence="3" id="KW-0444">Lipid biosynthesis</keyword>
<evidence type="ECO:0000256" key="9">
    <source>
        <dbReference type="ARBA" id="ARBA00023209"/>
    </source>
</evidence>
<feature type="transmembrane region" description="Helical" evidence="13">
    <location>
        <begin position="77"/>
        <end position="97"/>
    </location>
</feature>
<evidence type="ECO:0000256" key="6">
    <source>
        <dbReference type="ARBA" id="ARBA00022989"/>
    </source>
</evidence>
<dbReference type="RefSeq" id="WP_223211642.1">
    <property type="nucleotide sequence ID" value="NZ_LR214950.1"/>
</dbReference>
<keyword evidence="6 13" id="KW-1133">Transmembrane helix</keyword>
<feature type="transmembrane region" description="Helical" evidence="13">
    <location>
        <begin position="172"/>
        <end position="192"/>
    </location>
</feature>
<evidence type="ECO:0000256" key="8">
    <source>
        <dbReference type="ARBA" id="ARBA00023136"/>
    </source>
</evidence>
<gene>
    <name evidence="14" type="primary">pgsA</name>
    <name evidence="14" type="ORF">NCTC10183_00129</name>
</gene>
<dbReference type="AlphaFoldDB" id="A0A449A2B9"/>
<reference evidence="14 15" key="1">
    <citation type="submission" date="2019-01" db="EMBL/GenBank/DDBJ databases">
        <authorList>
            <consortium name="Pathogen Informatics"/>
        </authorList>
    </citation>
    <scope>NUCLEOTIDE SEQUENCE [LARGE SCALE GENOMIC DNA]</scope>
    <source>
        <strain evidence="14 15">NCTC10183</strain>
    </source>
</reference>
<dbReference type="Pfam" id="PF01066">
    <property type="entry name" value="CDP-OH_P_transf"/>
    <property type="match status" value="1"/>
</dbReference>
<feature type="transmembrane region" description="Helical" evidence="13">
    <location>
        <begin position="15"/>
        <end position="35"/>
    </location>
</feature>